<dbReference type="CDD" id="cd05483">
    <property type="entry name" value="retropepsin_like_bacteria"/>
    <property type="match status" value="2"/>
</dbReference>
<dbReference type="InterPro" id="IPR001969">
    <property type="entry name" value="Aspartic_peptidase_AS"/>
</dbReference>
<evidence type="ECO:0000256" key="4">
    <source>
        <dbReference type="ARBA" id="ARBA00022801"/>
    </source>
</evidence>
<keyword evidence="4" id="KW-0378">Hydrolase</keyword>
<keyword evidence="2" id="KW-0645">Protease</keyword>
<evidence type="ECO:0000256" key="5">
    <source>
        <dbReference type="SAM" id="MobiDB-lite"/>
    </source>
</evidence>
<dbReference type="Pfam" id="PF13975">
    <property type="entry name" value="gag-asp_proteas"/>
    <property type="match status" value="1"/>
</dbReference>
<feature type="region of interest" description="Disordered" evidence="5">
    <location>
        <begin position="325"/>
        <end position="358"/>
    </location>
</feature>
<comment type="caution">
    <text evidence="6">The sequence shown here is derived from an EMBL/GenBank/DDBJ whole genome shotgun (WGS) entry which is preliminary data.</text>
</comment>
<evidence type="ECO:0000256" key="1">
    <source>
        <dbReference type="ARBA" id="ARBA00009136"/>
    </source>
</evidence>
<dbReference type="Gene3D" id="2.40.70.10">
    <property type="entry name" value="Acid Proteases"/>
    <property type="match status" value="2"/>
</dbReference>
<organism evidence="6 7">
    <name type="scientific">Acetobacter fallax</name>
    <dbReference type="NCBI Taxonomy" id="1737473"/>
    <lineage>
        <taxon>Bacteria</taxon>
        <taxon>Pseudomonadati</taxon>
        <taxon>Pseudomonadota</taxon>
        <taxon>Alphaproteobacteria</taxon>
        <taxon>Acetobacterales</taxon>
        <taxon>Acetobacteraceae</taxon>
        <taxon>Acetobacter</taxon>
    </lineage>
</organism>
<feature type="compositionally biased region" description="Polar residues" evidence="5">
    <location>
        <begin position="331"/>
        <end position="344"/>
    </location>
</feature>
<evidence type="ECO:0000313" key="6">
    <source>
        <dbReference type="EMBL" id="NHO31280.1"/>
    </source>
</evidence>
<dbReference type="RefSeq" id="WP_173575846.1">
    <property type="nucleotide sequence ID" value="NZ_WOSW01000001.1"/>
</dbReference>
<dbReference type="Pfam" id="PF13650">
    <property type="entry name" value="Asp_protease_2"/>
    <property type="match status" value="1"/>
</dbReference>
<dbReference type="PANTHER" id="PTHR12917:SF1">
    <property type="entry name" value="AT13091P"/>
    <property type="match status" value="1"/>
</dbReference>
<name>A0ABX0K5X1_9PROT</name>
<accession>A0ABX0K5X1</accession>
<keyword evidence="3" id="KW-0064">Aspartyl protease</keyword>
<dbReference type="Proteomes" id="UP000615326">
    <property type="component" value="Unassembled WGS sequence"/>
</dbReference>
<dbReference type="PANTHER" id="PTHR12917">
    <property type="entry name" value="ASPARTYL PROTEASE DDI-RELATED"/>
    <property type="match status" value="1"/>
</dbReference>
<sequence>MIVPESLKKISPGRPITGFYVSHRRKAAAFFALGTVLFAISGCQSGPENCEISRIGPLPVLNSSHSPVVQVTLNGKPVAMIVDTGADASLVSTATSEKFDLSYTGGHVTLRGTTGVVAASVVRADKLGLGKAIASDVLFIEIDKKWGHIGDLPVAGLLGSDFLSNYEVKFDLPQHLITLYRMQGCSSKDIVWKKPVDPVPLEPGDGKDVLVPFKINGKPIDAILDSGASGTVIRPSQARKAGVTRDMLARDPVGFSRGVSDDKVVSHRHLFDTVEVGPEIFHNVHLQVAPLETDSALLGADFLRHAVVWLSYRDRILYIERPQKRDAPGNMTDNVAGNMTTGSPATEPGSTAVHALAN</sequence>
<dbReference type="InterPro" id="IPR021109">
    <property type="entry name" value="Peptidase_aspartic_dom_sf"/>
</dbReference>
<proteinExistence type="inferred from homology"/>
<dbReference type="SUPFAM" id="SSF50630">
    <property type="entry name" value="Acid proteases"/>
    <property type="match status" value="2"/>
</dbReference>
<gene>
    <name evidence="6" type="ORF">GOB84_01650</name>
</gene>
<protein>
    <recommendedName>
        <fullName evidence="8">Peptidase A2 domain-containing protein</fullName>
    </recommendedName>
</protein>
<dbReference type="InterPro" id="IPR034122">
    <property type="entry name" value="Retropepsin-like_bacterial"/>
</dbReference>
<reference evidence="6 7" key="1">
    <citation type="journal article" date="2020" name="Int. J. Syst. Evol. Microbiol.">
        <title>Novel acetic acid bacteria from cider fermentations: Acetobacter conturbans sp. nov. and Acetobacter fallax sp. nov.</title>
        <authorList>
            <person name="Sombolestani A.S."/>
            <person name="Cleenwerck I."/>
            <person name="Cnockaert M."/>
            <person name="Borremans W."/>
            <person name="Wieme A.D."/>
            <person name="De Vuyst L."/>
            <person name="Vandamme P."/>
        </authorList>
    </citation>
    <scope>NUCLEOTIDE SEQUENCE [LARGE SCALE GENOMIC DNA]</scope>
    <source>
        <strain evidence="6 7">LMG 1637</strain>
    </source>
</reference>
<evidence type="ECO:0000256" key="2">
    <source>
        <dbReference type="ARBA" id="ARBA00022670"/>
    </source>
</evidence>
<evidence type="ECO:0000313" key="7">
    <source>
        <dbReference type="Proteomes" id="UP000615326"/>
    </source>
</evidence>
<evidence type="ECO:0000256" key="3">
    <source>
        <dbReference type="ARBA" id="ARBA00022750"/>
    </source>
</evidence>
<dbReference type="PROSITE" id="PS00141">
    <property type="entry name" value="ASP_PROTEASE"/>
    <property type="match status" value="1"/>
</dbReference>
<keyword evidence="7" id="KW-1185">Reference proteome</keyword>
<comment type="similarity">
    <text evidence="1">Belongs to the DDI1 family.</text>
</comment>
<evidence type="ECO:0008006" key="8">
    <source>
        <dbReference type="Google" id="ProtNLM"/>
    </source>
</evidence>
<dbReference type="EMBL" id="WOSW01000001">
    <property type="protein sequence ID" value="NHO31280.1"/>
    <property type="molecule type" value="Genomic_DNA"/>
</dbReference>